<name>A0A6C0CU72_9ZZZZ</name>
<dbReference type="PROSITE" id="PS51324">
    <property type="entry name" value="ERV_ALR"/>
    <property type="match status" value="1"/>
</dbReference>
<comment type="cofactor">
    <cofactor evidence="1">
        <name>FAD</name>
        <dbReference type="ChEBI" id="CHEBI:57692"/>
    </cofactor>
</comment>
<accession>A0A6C0CU72</accession>
<organism evidence="8">
    <name type="scientific">viral metagenome</name>
    <dbReference type="NCBI Taxonomy" id="1070528"/>
    <lineage>
        <taxon>unclassified sequences</taxon>
        <taxon>metagenomes</taxon>
        <taxon>organismal metagenomes</taxon>
    </lineage>
</organism>
<evidence type="ECO:0000256" key="2">
    <source>
        <dbReference type="ARBA" id="ARBA00012512"/>
    </source>
</evidence>
<evidence type="ECO:0000256" key="3">
    <source>
        <dbReference type="ARBA" id="ARBA00022630"/>
    </source>
</evidence>
<dbReference type="PANTHER" id="PTHR12645">
    <property type="entry name" value="ALR/ERV"/>
    <property type="match status" value="1"/>
</dbReference>
<proteinExistence type="predicted"/>
<keyword evidence="4" id="KW-0274">FAD</keyword>
<dbReference type="GO" id="GO:0005739">
    <property type="term" value="C:mitochondrion"/>
    <property type="evidence" value="ECO:0007669"/>
    <property type="project" value="TreeGrafter"/>
</dbReference>
<dbReference type="EC" id="1.8.3.2" evidence="2"/>
<feature type="domain" description="ERV/ALR sulfhydryl oxidase" evidence="7">
    <location>
        <begin position="1"/>
        <end position="107"/>
    </location>
</feature>
<evidence type="ECO:0000256" key="4">
    <source>
        <dbReference type="ARBA" id="ARBA00022827"/>
    </source>
</evidence>
<evidence type="ECO:0000256" key="5">
    <source>
        <dbReference type="ARBA" id="ARBA00023002"/>
    </source>
</evidence>
<evidence type="ECO:0000256" key="6">
    <source>
        <dbReference type="ARBA" id="ARBA00023157"/>
    </source>
</evidence>
<dbReference type="SUPFAM" id="SSF69000">
    <property type="entry name" value="FAD-dependent thiol oxidase"/>
    <property type="match status" value="1"/>
</dbReference>
<sequence>MTKLWGPLGWMTLHSVSLIYPDAPTPEERAIAAKFIDLFGKTITCIFCKNHFASMYALYRAAHPEYLNSKQDFALFVFRAHNTVNKRLDKPRISTVSDCLKTLENNTVNTSFSQFRMSYLLYLSRIWGQDFSGEGRMLQRDVRELFQINSDYWTPRELTSIPELAEADIITSVDRFDAVASFTGNVVPVKVGFAGGRLKLGRR</sequence>
<dbReference type="Pfam" id="PF04777">
    <property type="entry name" value="Evr1_Alr"/>
    <property type="match status" value="1"/>
</dbReference>
<dbReference type="Gene3D" id="1.20.120.310">
    <property type="entry name" value="ERV/ALR sulfhydryl oxidase domain"/>
    <property type="match status" value="1"/>
</dbReference>
<protein>
    <recommendedName>
        <fullName evidence="2">thiol oxidase</fullName>
        <ecNumber evidence="2">1.8.3.2</ecNumber>
    </recommendedName>
</protein>
<dbReference type="PANTHER" id="PTHR12645:SF0">
    <property type="entry name" value="FAD-LINKED SULFHYDRYL OXIDASE ALR"/>
    <property type="match status" value="1"/>
</dbReference>
<keyword evidence="3" id="KW-0285">Flavoprotein</keyword>
<evidence type="ECO:0000313" key="8">
    <source>
        <dbReference type="EMBL" id="QHT07450.1"/>
    </source>
</evidence>
<reference evidence="8" key="1">
    <citation type="journal article" date="2020" name="Nature">
        <title>Giant virus diversity and host interactions through global metagenomics.</title>
        <authorList>
            <person name="Schulz F."/>
            <person name="Roux S."/>
            <person name="Paez-Espino D."/>
            <person name="Jungbluth S."/>
            <person name="Walsh D.A."/>
            <person name="Denef V.J."/>
            <person name="McMahon K.D."/>
            <person name="Konstantinidis K.T."/>
            <person name="Eloe-Fadrosh E.A."/>
            <person name="Kyrpides N.C."/>
            <person name="Woyke T."/>
        </authorList>
    </citation>
    <scope>NUCLEOTIDE SEQUENCE</scope>
    <source>
        <strain evidence="8">GVMAG-M-3300021963-12</strain>
    </source>
</reference>
<dbReference type="InterPro" id="IPR036774">
    <property type="entry name" value="ERV/ALR_sulphydryl_oxid_sf"/>
</dbReference>
<dbReference type="InterPro" id="IPR039799">
    <property type="entry name" value="ALR/ERV"/>
</dbReference>
<evidence type="ECO:0000259" key="7">
    <source>
        <dbReference type="PROSITE" id="PS51324"/>
    </source>
</evidence>
<keyword evidence="5" id="KW-0560">Oxidoreductase</keyword>
<dbReference type="GO" id="GO:0050660">
    <property type="term" value="F:flavin adenine dinucleotide binding"/>
    <property type="evidence" value="ECO:0007669"/>
    <property type="project" value="TreeGrafter"/>
</dbReference>
<dbReference type="GO" id="GO:0016971">
    <property type="term" value="F:flavin-dependent sulfhydryl oxidase activity"/>
    <property type="evidence" value="ECO:0007669"/>
    <property type="project" value="InterPro"/>
</dbReference>
<dbReference type="AlphaFoldDB" id="A0A6C0CU72"/>
<dbReference type="EMBL" id="MN739481">
    <property type="protein sequence ID" value="QHT07450.1"/>
    <property type="molecule type" value="Genomic_DNA"/>
</dbReference>
<keyword evidence="6" id="KW-1015">Disulfide bond</keyword>
<evidence type="ECO:0000256" key="1">
    <source>
        <dbReference type="ARBA" id="ARBA00001974"/>
    </source>
</evidence>
<dbReference type="InterPro" id="IPR017905">
    <property type="entry name" value="ERV/ALR_sulphydryl_oxidase"/>
</dbReference>